<evidence type="ECO:0000313" key="2">
    <source>
        <dbReference type="Proteomes" id="UP000324376"/>
    </source>
</evidence>
<name>A0A5S5BUH4_9FLAO</name>
<evidence type="ECO:0000313" key="1">
    <source>
        <dbReference type="EMBL" id="TYP69966.1"/>
    </source>
</evidence>
<proteinExistence type="predicted"/>
<dbReference type="AlphaFoldDB" id="A0A5S5BUH4"/>
<dbReference type="OrthoDB" id="5396211at2"/>
<dbReference type="Gene3D" id="1.20.1270.360">
    <property type="match status" value="1"/>
</dbReference>
<sequence>MNIDALITTLYSCRKACLFCADACLDEEDIADMSTCIRLDHHCAILCATTADLLVQSYGNIDELLKLCIEACKACADVCSQHKHDHCQKCAASCRECITACENYLSRSA</sequence>
<gene>
    <name evidence="1" type="ORF">BD809_11531</name>
</gene>
<reference evidence="1 2" key="1">
    <citation type="submission" date="2019-07" db="EMBL/GenBank/DDBJ databases">
        <title>Genomic Encyclopedia of Archaeal and Bacterial Type Strains, Phase II (KMG-II): from individual species to whole genera.</title>
        <authorList>
            <person name="Goeker M."/>
        </authorList>
    </citation>
    <scope>NUCLEOTIDE SEQUENCE [LARGE SCALE GENOMIC DNA]</scope>
    <source>
        <strain evidence="1 2">DSM 17527</strain>
    </source>
</reference>
<dbReference type="InterPro" id="IPR005560">
    <property type="entry name" value="Csp_YhjQ"/>
</dbReference>
<organism evidence="1 2">
    <name type="scientific">Aquimarina intermedia</name>
    <dbReference type="NCBI Taxonomy" id="350814"/>
    <lineage>
        <taxon>Bacteria</taxon>
        <taxon>Pseudomonadati</taxon>
        <taxon>Bacteroidota</taxon>
        <taxon>Flavobacteriia</taxon>
        <taxon>Flavobacteriales</taxon>
        <taxon>Flavobacteriaceae</taxon>
        <taxon>Aquimarina</taxon>
    </lineage>
</organism>
<dbReference type="CDD" id="cd08026">
    <property type="entry name" value="DUF326"/>
    <property type="match status" value="1"/>
</dbReference>
<dbReference type="Proteomes" id="UP000324376">
    <property type="component" value="Unassembled WGS sequence"/>
</dbReference>
<dbReference type="PANTHER" id="PTHR37310:SF1">
    <property type="entry name" value="CYTOPLASMIC PROTEIN"/>
    <property type="match status" value="1"/>
</dbReference>
<protein>
    <submittedName>
        <fullName evidence="1">Uncharacterized protein DUF326</fullName>
    </submittedName>
</protein>
<keyword evidence="2" id="KW-1185">Reference proteome</keyword>
<accession>A0A5S5BUH4</accession>
<dbReference type="EMBL" id="VNHU01000015">
    <property type="protein sequence ID" value="TYP69966.1"/>
    <property type="molecule type" value="Genomic_DNA"/>
</dbReference>
<dbReference type="RefSeq" id="WP_148783840.1">
    <property type="nucleotide sequence ID" value="NZ_VNHU01000015.1"/>
</dbReference>
<dbReference type="PANTHER" id="PTHR37310">
    <property type="entry name" value="CYTOPLASMIC PROTEIN-RELATED"/>
    <property type="match status" value="1"/>
</dbReference>
<dbReference type="InterPro" id="IPR044543">
    <property type="entry name" value="YHJQ-like"/>
</dbReference>
<dbReference type="Pfam" id="PF03860">
    <property type="entry name" value="Csp"/>
    <property type="match status" value="1"/>
</dbReference>
<comment type="caution">
    <text evidence="1">The sequence shown here is derived from an EMBL/GenBank/DDBJ whole genome shotgun (WGS) entry which is preliminary data.</text>
</comment>